<evidence type="ECO:0000256" key="13">
    <source>
        <dbReference type="ARBA" id="ARBA00022840"/>
    </source>
</evidence>
<evidence type="ECO:0000256" key="1">
    <source>
        <dbReference type="ARBA" id="ARBA00000085"/>
    </source>
</evidence>
<dbReference type="InterPro" id="IPR005467">
    <property type="entry name" value="His_kinase_dom"/>
</dbReference>
<dbReference type="PRINTS" id="PR00344">
    <property type="entry name" value="BCTRLSENSOR"/>
</dbReference>
<keyword evidence="19" id="KW-0175">Coiled coil</keyword>
<dbReference type="SUPFAM" id="SSF55874">
    <property type="entry name" value="ATPase domain of HSP90 chaperone/DNA topoisomerase II/histidine kinase"/>
    <property type="match status" value="1"/>
</dbReference>
<dbReference type="GO" id="GO:0016020">
    <property type="term" value="C:membrane"/>
    <property type="evidence" value="ECO:0007669"/>
    <property type="project" value="InterPro"/>
</dbReference>
<dbReference type="GO" id="GO:0051539">
    <property type="term" value="F:4 iron, 4 sulfur cluster binding"/>
    <property type="evidence" value="ECO:0007669"/>
    <property type="project" value="UniProtKB-KW"/>
</dbReference>
<dbReference type="PANTHER" id="PTHR24421">
    <property type="entry name" value="NITRATE/NITRITE SENSOR PROTEIN NARX-RELATED"/>
    <property type="match status" value="1"/>
</dbReference>
<comment type="function">
    <text evidence="17">Member of the two-component regulatory system NreB/NreC involved in the control of dissimilatory nitrate/nitrite reduction in response to oxygen. NreB functions as a direct oxygen sensor histidine kinase which is autophosphorylated, in the absence of oxygen, probably at the conserved histidine residue, and transfers its phosphate group probably to a conserved aspartate residue of NreC. NreB/NreC activates the expression of the nitrate (narGHJI) and nitrite (nir) reductase operons, as well as the putative nitrate transporter gene narT.</text>
</comment>
<proteinExistence type="predicted"/>
<evidence type="ECO:0000256" key="20">
    <source>
        <dbReference type="SAM" id="Phobius"/>
    </source>
</evidence>
<dbReference type="EMBL" id="CP119311">
    <property type="protein sequence ID" value="WEK36552.1"/>
    <property type="molecule type" value="Genomic_DNA"/>
</dbReference>
<evidence type="ECO:0000256" key="10">
    <source>
        <dbReference type="ARBA" id="ARBA00022723"/>
    </source>
</evidence>
<dbReference type="CDD" id="cd16917">
    <property type="entry name" value="HATPase_UhpB-NarQ-NarX-like"/>
    <property type="match status" value="1"/>
</dbReference>
<dbReference type="InterPro" id="IPR003594">
    <property type="entry name" value="HATPase_dom"/>
</dbReference>
<dbReference type="Pfam" id="PF02518">
    <property type="entry name" value="HATPase_c"/>
    <property type="match status" value="1"/>
</dbReference>
<dbReference type="AlphaFoldDB" id="A0AAJ5WTV7"/>
<dbReference type="InterPro" id="IPR036890">
    <property type="entry name" value="HATPase_C_sf"/>
</dbReference>
<evidence type="ECO:0000313" key="22">
    <source>
        <dbReference type="EMBL" id="WEK36552.1"/>
    </source>
</evidence>
<evidence type="ECO:0000256" key="14">
    <source>
        <dbReference type="ARBA" id="ARBA00023004"/>
    </source>
</evidence>
<evidence type="ECO:0000256" key="17">
    <source>
        <dbReference type="ARBA" id="ARBA00024827"/>
    </source>
</evidence>
<dbReference type="Pfam" id="PF07730">
    <property type="entry name" value="HisKA_3"/>
    <property type="match status" value="1"/>
</dbReference>
<evidence type="ECO:0000259" key="21">
    <source>
        <dbReference type="PROSITE" id="PS50109"/>
    </source>
</evidence>
<dbReference type="PANTHER" id="PTHR24421:SF10">
    <property type="entry name" value="NITRATE_NITRITE SENSOR PROTEIN NARQ"/>
    <property type="match status" value="1"/>
</dbReference>
<organism evidence="22 23">
    <name type="scientific">Candidatus Pseudobacter hemicellulosilyticus</name>
    <dbReference type="NCBI Taxonomy" id="3121375"/>
    <lineage>
        <taxon>Bacteria</taxon>
        <taxon>Pseudomonadati</taxon>
        <taxon>Bacteroidota</taxon>
        <taxon>Chitinophagia</taxon>
        <taxon>Chitinophagales</taxon>
        <taxon>Chitinophagaceae</taxon>
        <taxon>Pseudobacter</taxon>
    </lineage>
</organism>
<dbReference type="GO" id="GO:0000155">
    <property type="term" value="F:phosphorelay sensor kinase activity"/>
    <property type="evidence" value="ECO:0007669"/>
    <property type="project" value="InterPro"/>
</dbReference>
<dbReference type="PROSITE" id="PS50109">
    <property type="entry name" value="HIS_KIN"/>
    <property type="match status" value="1"/>
</dbReference>
<keyword evidence="13" id="KW-0067">ATP-binding</keyword>
<name>A0AAJ5WTV7_9BACT</name>
<feature type="coiled-coil region" evidence="19">
    <location>
        <begin position="35"/>
        <end position="62"/>
    </location>
</feature>
<dbReference type="GO" id="GO:0046983">
    <property type="term" value="F:protein dimerization activity"/>
    <property type="evidence" value="ECO:0007669"/>
    <property type="project" value="InterPro"/>
</dbReference>
<evidence type="ECO:0000256" key="16">
    <source>
        <dbReference type="ARBA" id="ARBA00023014"/>
    </source>
</evidence>
<evidence type="ECO:0000256" key="15">
    <source>
        <dbReference type="ARBA" id="ARBA00023012"/>
    </source>
</evidence>
<reference evidence="22" key="1">
    <citation type="submission" date="2023-03" db="EMBL/GenBank/DDBJ databases">
        <title>Andean soil-derived lignocellulolytic bacterial consortium as a source of novel taxa and putative plastic-active enzymes.</title>
        <authorList>
            <person name="Diaz-Garcia L."/>
            <person name="Chuvochina M."/>
            <person name="Feuerriegel G."/>
            <person name="Bunk B."/>
            <person name="Sproer C."/>
            <person name="Streit W.R."/>
            <person name="Rodriguez L.M."/>
            <person name="Overmann J."/>
            <person name="Jimenez D.J."/>
        </authorList>
    </citation>
    <scope>NUCLEOTIDE SEQUENCE</scope>
    <source>
        <strain evidence="22">MAG 7</strain>
    </source>
</reference>
<evidence type="ECO:0000256" key="2">
    <source>
        <dbReference type="ARBA" id="ARBA00001966"/>
    </source>
</evidence>
<keyword evidence="7" id="KW-0963">Cytoplasm</keyword>
<evidence type="ECO:0000256" key="7">
    <source>
        <dbReference type="ARBA" id="ARBA00022490"/>
    </source>
</evidence>
<evidence type="ECO:0000256" key="4">
    <source>
        <dbReference type="ARBA" id="ARBA00012438"/>
    </source>
</evidence>
<evidence type="ECO:0000256" key="3">
    <source>
        <dbReference type="ARBA" id="ARBA00004496"/>
    </source>
</evidence>
<keyword evidence="20" id="KW-0812">Transmembrane</keyword>
<dbReference type="EC" id="2.7.13.3" evidence="4"/>
<keyword evidence="20" id="KW-0472">Membrane</keyword>
<gene>
    <name evidence="22" type="ORF">P0Y53_03485</name>
</gene>
<evidence type="ECO:0000256" key="9">
    <source>
        <dbReference type="ARBA" id="ARBA00022679"/>
    </source>
</evidence>
<keyword evidence="11" id="KW-0547">Nucleotide-binding</keyword>
<dbReference type="GO" id="GO:0005737">
    <property type="term" value="C:cytoplasm"/>
    <property type="evidence" value="ECO:0007669"/>
    <property type="project" value="UniProtKB-SubCell"/>
</dbReference>
<dbReference type="Gene3D" id="1.20.5.1930">
    <property type="match status" value="1"/>
</dbReference>
<evidence type="ECO:0000256" key="6">
    <source>
        <dbReference type="ARBA" id="ARBA00022485"/>
    </source>
</evidence>
<feature type="domain" description="Histidine kinase" evidence="21">
    <location>
        <begin position="58"/>
        <end position="248"/>
    </location>
</feature>
<evidence type="ECO:0000256" key="5">
    <source>
        <dbReference type="ARBA" id="ARBA00017322"/>
    </source>
</evidence>
<keyword evidence="12 22" id="KW-0418">Kinase</keyword>
<dbReference type="GO" id="GO:0046872">
    <property type="term" value="F:metal ion binding"/>
    <property type="evidence" value="ECO:0007669"/>
    <property type="project" value="UniProtKB-KW"/>
</dbReference>
<dbReference type="GO" id="GO:0005524">
    <property type="term" value="F:ATP binding"/>
    <property type="evidence" value="ECO:0007669"/>
    <property type="project" value="UniProtKB-KW"/>
</dbReference>
<dbReference type="InterPro" id="IPR011712">
    <property type="entry name" value="Sig_transdc_His_kin_sub3_dim/P"/>
</dbReference>
<keyword evidence="15" id="KW-0902">Two-component regulatory system</keyword>
<comment type="catalytic activity">
    <reaction evidence="1">
        <text>ATP + protein L-histidine = ADP + protein N-phospho-L-histidine.</text>
        <dbReference type="EC" id="2.7.13.3"/>
    </reaction>
</comment>
<dbReference type="InterPro" id="IPR050482">
    <property type="entry name" value="Sensor_HK_TwoCompSys"/>
</dbReference>
<keyword evidence="6" id="KW-0004">4Fe-4S</keyword>
<comment type="subcellular location">
    <subcellularLocation>
        <location evidence="3">Cytoplasm</location>
    </subcellularLocation>
</comment>
<keyword evidence="9" id="KW-0808">Transferase</keyword>
<dbReference type="InterPro" id="IPR004358">
    <property type="entry name" value="Sig_transdc_His_kin-like_C"/>
</dbReference>
<dbReference type="Proteomes" id="UP001220610">
    <property type="component" value="Chromosome"/>
</dbReference>
<keyword evidence="10" id="KW-0479">Metal-binding</keyword>
<accession>A0AAJ5WTV7</accession>
<evidence type="ECO:0000256" key="11">
    <source>
        <dbReference type="ARBA" id="ARBA00022741"/>
    </source>
</evidence>
<evidence type="ECO:0000256" key="8">
    <source>
        <dbReference type="ARBA" id="ARBA00022553"/>
    </source>
</evidence>
<protein>
    <recommendedName>
        <fullName evidence="5">Oxygen sensor histidine kinase NreB</fullName>
        <ecNumber evidence="4">2.7.13.3</ecNumber>
    </recommendedName>
    <alternativeName>
        <fullName evidence="18">Nitrogen regulation protein B</fullName>
    </alternativeName>
</protein>
<evidence type="ECO:0000256" key="19">
    <source>
        <dbReference type="SAM" id="Coils"/>
    </source>
</evidence>
<sequence>MDTSEAKLYDAILIVGGVVGIVLLYFIFTIIRYQRRSLRLHKQKIQAEIETLENERRRIASDLHDELGPLLSAVKLHITSLDASSEQDQQVIDKSSMHIDTIIGKLREISNNLMPNTLIRKGLQRAISEFIDHAQQASGLQIRFVCEKPPQLPQQKEINCYRIIQEIVHNTIKHAKASVLLIRLVTEGNRLLLMTADNGKGFDYFSKVRDNPGLGLRNLQSRAEVMGAELSCQSEPGKGTMYTIEIPI</sequence>
<keyword evidence="20" id="KW-1133">Transmembrane helix</keyword>
<keyword evidence="16" id="KW-0411">Iron-sulfur</keyword>
<keyword evidence="14" id="KW-0408">Iron</keyword>
<feature type="transmembrane region" description="Helical" evidence="20">
    <location>
        <begin position="12"/>
        <end position="33"/>
    </location>
</feature>
<dbReference type="Gene3D" id="3.30.565.10">
    <property type="entry name" value="Histidine kinase-like ATPase, C-terminal domain"/>
    <property type="match status" value="1"/>
</dbReference>
<keyword evidence="8" id="KW-0597">Phosphoprotein</keyword>
<evidence type="ECO:0000256" key="12">
    <source>
        <dbReference type="ARBA" id="ARBA00022777"/>
    </source>
</evidence>
<evidence type="ECO:0000256" key="18">
    <source>
        <dbReference type="ARBA" id="ARBA00030800"/>
    </source>
</evidence>
<comment type="cofactor">
    <cofactor evidence="2">
        <name>[4Fe-4S] cluster</name>
        <dbReference type="ChEBI" id="CHEBI:49883"/>
    </cofactor>
</comment>
<evidence type="ECO:0000313" key="23">
    <source>
        <dbReference type="Proteomes" id="UP001220610"/>
    </source>
</evidence>